<dbReference type="NCBIfam" id="NF003676">
    <property type="entry name" value="PRK05303.1"/>
    <property type="match status" value="1"/>
</dbReference>
<keyword evidence="6" id="KW-0969">Cilium</keyword>
<keyword evidence="4 5" id="KW-0975">Bacterial flagellum</keyword>
<dbReference type="GO" id="GO:0030288">
    <property type="term" value="C:outer membrane-bounded periplasmic space"/>
    <property type="evidence" value="ECO:0007669"/>
    <property type="project" value="InterPro"/>
</dbReference>
<sequence precursor="true">MQPTRLAIRFAALCMSALLVLPGPSVSATTPRTKVPAEALPAKNLRALRNLVSVEGVRENQLIGYGLVVGLNGSGDSTQSKATGQSMNNLLKQFGVKLPEKVDAKSKNVATVMVSAVFPPGYRKGQTIDVTVSSLGDAKSLRGGTLLLTPLRAADGEVYALGQGNLVVGGLNASGNSGSSVTINTPTSGRVPNGASIEREIETDFDTRPTVRLSLKRPHFQTATNIVESINRAYGTVASTRDATSVEVVAPQDPTQRVAFVAALEALPIDVGREVPKVIFNSRTGTVVIADGVTVKPAAVSHGSLKVVISESPQVSQPNAFGRGNTQVVPQSRVNVDQGSGHMFQWPASANLQTIIDAINSIGATPDDIMSILQALDQAGAIDGELVVI</sequence>
<dbReference type="GO" id="GO:0071973">
    <property type="term" value="P:bacterial-type flagellum-dependent cell motility"/>
    <property type="evidence" value="ECO:0007669"/>
    <property type="project" value="InterPro"/>
</dbReference>
<feature type="chain" id="PRO_5043068472" description="Flagellar P-ring protein" evidence="5">
    <location>
        <begin position="28"/>
        <end position="389"/>
    </location>
</feature>
<accession>A0AAW9QJC6</accession>
<gene>
    <name evidence="5" type="primary">flgI</name>
    <name evidence="6" type="ORF">V4F39_16910</name>
</gene>
<evidence type="ECO:0000256" key="5">
    <source>
        <dbReference type="HAMAP-Rule" id="MF_00416"/>
    </source>
</evidence>
<comment type="function">
    <text evidence="1 5">Assembles around the rod to form the L-ring and probably protects the motor/basal body from shearing forces during rotation.</text>
</comment>
<dbReference type="EMBL" id="JAZIBG010000036">
    <property type="protein sequence ID" value="MEF7615597.1"/>
    <property type="molecule type" value="Genomic_DNA"/>
</dbReference>
<evidence type="ECO:0000313" key="7">
    <source>
        <dbReference type="Proteomes" id="UP001336250"/>
    </source>
</evidence>
<comment type="subunit">
    <text evidence="5">The basal body constitutes a major portion of the flagellar organelle and consists of four rings (L,P,S, and M) mounted on a central rod.</text>
</comment>
<feature type="signal peptide" evidence="5">
    <location>
        <begin position="1"/>
        <end position="27"/>
    </location>
</feature>
<dbReference type="InterPro" id="IPR001782">
    <property type="entry name" value="Flag_FlgI"/>
</dbReference>
<keyword evidence="6" id="KW-0966">Cell projection</keyword>
<keyword evidence="6" id="KW-0282">Flagellum</keyword>
<evidence type="ECO:0000313" key="6">
    <source>
        <dbReference type="EMBL" id="MEF7615597.1"/>
    </source>
</evidence>
<keyword evidence="3 5" id="KW-0732">Signal</keyword>
<name>A0AAW9QJC6_9BURK</name>
<dbReference type="GO" id="GO:0009428">
    <property type="term" value="C:bacterial-type flagellum basal body, distal rod, P ring"/>
    <property type="evidence" value="ECO:0007669"/>
    <property type="project" value="InterPro"/>
</dbReference>
<evidence type="ECO:0000256" key="4">
    <source>
        <dbReference type="ARBA" id="ARBA00023143"/>
    </source>
</evidence>
<reference evidence="6 7" key="1">
    <citation type="submission" date="2024-02" db="EMBL/GenBank/DDBJ databases">
        <title>Genome sequence of Aquincola sp. MAHUQ-54.</title>
        <authorList>
            <person name="Huq M.A."/>
        </authorList>
    </citation>
    <scope>NUCLEOTIDE SEQUENCE [LARGE SCALE GENOMIC DNA]</scope>
    <source>
        <strain evidence="6 7">MAHUQ-54</strain>
    </source>
</reference>
<dbReference type="RefSeq" id="WP_332290887.1">
    <property type="nucleotide sequence ID" value="NZ_JAZIBG010000036.1"/>
</dbReference>
<keyword evidence="7" id="KW-1185">Reference proteome</keyword>
<dbReference type="PRINTS" id="PR01010">
    <property type="entry name" value="FLGPRINGFLGI"/>
</dbReference>
<proteinExistence type="inferred from homology"/>
<comment type="subcellular location">
    <subcellularLocation>
        <location evidence="2 5">Bacterial flagellum basal body</location>
    </subcellularLocation>
</comment>
<evidence type="ECO:0000256" key="2">
    <source>
        <dbReference type="ARBA" id="ARBA00004117"/>
    </source>
</evidence>
<protein>
    <recommendedName>
        <fullName evidence="5">Flagellar P-ring protein</fullName>
    </recommendedName>
    <alternativeName>
        <fullName evidence="5">Basal body P-ring protein</fullName>
    </alternativeName>
</protein>
<comment type="similarity">
    <text evidence="5">Belongs to the FlgI family.</text>
</comment>
<comment type="caution">
    <text evidence="6">The sequence shown here is derived from an EMBL/GenBank/DDBJ whole genome shotgun (WGS) entry which is preliminary data.</text>
</comment>
<dbReference type="Pfam" id="PF02119">
    <property type="entry name" value="FlgI"/>
    <property type="match status" value="1"/>
</dbReference>
<dbReference type="PANTHER" id="PTHR30381:SF0">
    <property type="entry name" value="FLAGELLAR P-RING PROTEIN"/>
    <property type="match status" value="1"/>
</dbReference>
<dbReference type="Proteomes" id="UP001336250">
    <property type="component" value="Unassembled WGS sequence"/>
</dbReference>
<evidence type="ECO:0000256" key="3">
    <source>
        <dbReference type="ARBA" id="ARBA00022729"/>
    </source>
</evidence>
<dbReference type="HAMAP" id="MF_00416">
    <property type="entry name" value="FlgI"/>
    <property type="match status" value="1"/>
</dbReference>
<dbReference type="PANTHER" id="PTHR30381">
    <property type="entry name" value="FLAGELLAR P-RING PERIPLASMIC PROTEIN FLGI"/>
    <property type="match status" value="1"/>
</dbReference>
<organism evidence="6 7">
    <name type="scientific">Aquincola agrisoli</name>
    <dbReference type="NCBI Taxonomy" id="3119538"/>
    <lineage>
        <taxon>Bacteria</taxon>
        <taxon>Pseudomonadati</taxon>
        <taxon>Pseudomonadota</taxon>
        <taxon>Betaproteobacteria</taxon>
        <taxon>Burkholderiales</taxon>
        <taxon>Sphaerotilaceae</taxon>
        <taxon>Aquincola</taxon>
    </lineage>
</organism>
<dbReference type="GO" id="GO:0005198">
    <property type="term" value="F:structural molecule activity"/>
    <property type="evidence" value="ECO:0007669"/>
    <property type="project" value="InterPro"/>
</dbReference>
<dbReference type="AlphaFoldDB" id="A0AAW9QJC6"/>
<evidence type="ECO:0000256" key="1">
    <source>
        <dbReference type="ARBA" id="ARBA00002591"/>
    </source>
</evidence>